<dbReference type="InterPro" id="IPR036179">
    <property type="entry name" value="Ig-like_dom_sf"/>
</dbReference>
<organism evidence="1 2">
    <name type="scientific">Pararge aegeria aegeria</name>
    <dbReference type="NCBI Taxonomy" id="348720"/>
    <lineage>
        <taxon>Eukaryota</taxon>
        <taxon>Metazoa</taxon>
        <taxon>Ecdysozoa</taxon>
        <taxon>Arthropoda</taxon>
        <taxon>Hexapoda</taxon>
        <taxon>Insecta</taxon>
        <taxon>Pterygota</taxon>
        <taxon>Neoptera</taxon>
        <taxon>Endopterygota</taxon>
        <taxon>Lepidoptera</taxon>
        <taxon>Glossata</taxon>
        <taxon>Ditrysia</taxon>
        <taxon>Papilionoidea</taxon>
        <taxon>Nymphalidae</taxon>
        <taxon>Satyrinae</taxon>
        <taxon>Satyrini</taxon>
        <taxon>Parargina</taxon>
        <taxon>Pararge</taxon>
    </lineage>
</organism>
<dbReference type="OrthoDB" id="5969272at2759"/>
<dbReference type="InterPro" id="IPR013783">
    <property type="entry name" value="Ig-like_fold"/>
</dbReference>
<evidence type="ECO:0000313" key="2">
    <source>
        <dbReference type="Proteomes" id="UP000838756"/>
    </source>
</evidence>
<dbReference type="Proteomes" id="UP000838756">
    <property type="component" value="Unassembled WGS sequence"/>
</dbReference>
<evidence type="ECO:0000313" key="1">
    <source>
        <dbReference type="EMBL" id="CAH2268968.1"/>
    </source>
</evidence>
<dbReference type="Gene3D" id="2.60.40.10">
    <property type="entry name" value="Immunoglobulins"/>
    <property type="match status" value="1"/>
</dbReference>
<dbReference type="SUPFAM" id="SSF48726">
    <property type="entry name" value="Immunoglobulin"/>
    <property type="match status" value="1"/>
</dbReference>
<gene>
    <name evidence="1" type="primary">jg15993</name>
    <name evidence="1" type="ORF">PAEG_LOCUS27267</name>
</gene>
<sequence>MNLLPGQEIQWIIGITLAVGLAASSGDKRPHFVVEPPSRVLWPATRGAYAACRASGHPTPDVHWVTAEGQVITTIPGLRFSCCSRSIAN</sequence>
<comment type="caution">
    <text evidence="1">The sequence shown here is derived from an EMBL/GenBank/DDBJ whole genome shotgun (WGS) entry which is preliminary data.</text>
</comment>
<dbReference type="EMBL" id="CAKXAJ010026487">
    <property type="protein sequence ID" value="CAH2268968.1"/>
    <property type="molecule type" value="Genomic_DNA"/>
</dbReference>
<reference evidence="1" key="1">
    <citation type="submission" date="2022-03" db="EMBL/GenBank/DDBJ databases">
        <authorList>
            <person name="Lindestad O."/>
        </authorList>
    </citation>
    <scope>NUCLEOTIDE SEQUENCE</scope>
</reference>
<name>A0A8S4SMT9_9NEOP</name>
<keyword evidence="2" id="KW-1185">Reference proteome</keyword>
<dbReference type="AlphaFoldDB" id="A0A8S4SMT9"/>
<protein>
    <submittedName>
        <fullName evidence="1">Jg15993 protein</fullName>
    </submittedName>
</protein>
<proteinExistence type="predicted"/>
<accession>A0A8S4SMT9</accession>